<dbReference type="PROSITE" id="PS51257">
    <property type="entry name" value="PROKAR_LIPOPROTEIN"/>
    <property type="match status" value="1"/>
</dbReference>
<evidence type="ECO:0000313" key="3">
    <source>
        <dbReference type="EMBL" id="PVY77046.1"/>
    </source>
</evidence>
<feature type="region of interest" description="Disordered" evidence="1">
    <location>
        <begin position="26"/>
        <end position="71"/>
    </location>
</feature>
<dbReference type="Proteomes" id="UP000218332">
    <property type="component" value="Unassembled WGS sequence"/>
</dbReference>
<dbReference type="Pfam" id="PF14559">
    <property type="entry name" value="TPR_19"/>
    <property type="match status" value="1"/>
</dbReference>
<sequence>MGTRIGGLILGGILLAGCAGGPGPDIYVPAQRPVDSDTSSEAQGDEPASRPSVEARSAPSHQSEAPSLSPAAVSLIRDADRLMRNDQVGAAIGRLERAQRISPRSAEVYYRLAHAYRANDQLGRAEQFALRGLSLTGDSVPLQRTGWSLLADIRRSAGDMAGAEKAQQRARAL</sequence>
<dbReference type="OrthoDB" id="6196966at2"/>
<comment type="caution">
    <text evidence="2">The sequence shown here is derived from an EMBL/GenBank/DDBJ whole genome shotgun (WGS) entry which is preliminary data.</text>
</comment>
<dbReference type="Gene3D" id="1.25.40.10">
    <property type="entry name" value="Tetratricopeptide repeat domain"/>
    <property type="match status" value="1"/>
</dbReference>
<protein>
    <submittedName>
        <fullName evidence="3">Tetratricopeptide repeat protein</fullName>
    </submittedName>
</protein>
<name>A0A2A2I772_9GAMM</name>
<evidence type="ECO:0000313" key="4">
    <source>
        <dbReference type="Proteomes" id="UP000218332"/>
    </source>
</evidence>
<dbReference type="AlphaFoldDB" id="A0A2A2I772"/>
<dbReference type="RefSeq" id="WP_095609440.1">
    <property type="nucleotide sequence ID" value="NZ_NMPM01000002.1"/>
</dbReference>
<dbReference type="EMBL" id="QEKQ01000004">
    <property type="protein sequence ID" value="PVY77046.1"/>
    <property type="molecule type" value="Genomic_DNA"/>
</dbReference>
<organism evidence="2 4">
    <name type="scientific">Tamilnaduibacter salinus</name>
    <dbReference type="NCBI Taxonomy" id="1484056"/>
    <lineage>
        <taxon>Bacteria</taxon>
        <taxon>Pseudomonadati</taxon>
        <taxon>Pseudomonadota</taxon>
        <taxon>Gammaproteobacteria</taxon>
        <taxon>Pseudomonadales</taxon>
        <taxon>Marinobacteraceae</taxon>
        <taxon>Tamilnaduibacter</taxon>
    </lineage>
</organism>
<evidence type="ECO:0000313" key="2">
    <source>
        <dbReference type="EMBL" id="PAV27507.1"/>
    </source>
</evidence>
<dbReference type="EMBL" id="NMPM01000002">
    <property type="protein sequence ID" value="PAV27507.1"/>
    <property type="molecule type" value="Genomic_DNA"/>
</dbReference>
<dbReference type="SUPFAM" id="SSF48452">
    <property type="entry name" value="TPR-like"/>
    <property type="match status" value="1"/>
</dbReference>
<proteinExistence type="predicted"/>
<keyword evidence="4" id="KW-1185">Reference proteome</keyword>
<accession>A0A2A2I772</accession>
<reference evidence="2 4" key="1">
    <citation type="submission" date="2017-07" db="EMBL/GenBank/DDBJ databases">
        <title>Tamlnaduibacter salinus (Mi-7) genome sequencing.</title>
        <authorList>
            <person name="Verma A."/>
            <person name="Krishnamurthi S."/>
        </authorList>
    </citation>
    <scope>NUCLEOTIDE SEQUENCE [LARGE SCALE GENOMIC DNA]</scope>
    <source>
        <strain evidence="2 4">Mi-7</strain>
    </source>
</reference>
<evidence type="ECO:0000256" key="1">
    <source>
        <dbReference type="SAM" id="MobiDB-lite"/>
    </source>
</evidence>
<dbReference type="InterPro" id="IPR011990">
    <property type="entry name" value="TPR-like_helical_dom_sf"/>
</dbReference>
<gene>
    <name evidence="3" type="ORF">C8D92_104280</name>
    <name evidence="2" type="ORF">CF392_00105</name>
</gene>
<evidence type="ECO:0000313" key="5">
    <source>
        <dbReference type="Proteomes" id="UP000245887"/>
    </source>
</evidence>
<reference evidence="3 5" key="2">
    <citation type="submission" date="2018-04" db="EMBL/GenBank/DDBJ databases">
        <title>Genomic Encyclopedia of Type Strains, Phase IV (KMG-IV): sequencing the most valuable type-strain genomes for metagenomic binning, comparative biology and taxonomic classification.</title>
        <authorList>
            <person name="Goeker M."/>
        </authorList>
    </citation>
    <scope>NUCLEOTIDE SEQUENCE [LARGE SCALE GENOMIC DNA]</scope>
    <source>
        <strain evidence="3 5">DSM 28688</strain>
    </source>
</reference>
<dbReference type="Proteomes" id="UP000245887">
    <property type="component" value="Unassembled WGS sequence"/>
</dbReference>